<dbReference type="Proteomes" id="UP000318313">
    <property type="component" value="Chromosome"/>
</dbReference>
<accession>A0A518IFJ3</accession>
<proteinExistence type="predicted"/>
<dbReference type="RefSeq" id="WP_145311232.1">
    <property type="nucleotide sequence ID" value="NZ_CP037452.1"/>
</dbReference>
<gene>
    <name evidence="1" type="ORF">Enr17x_38970</name>
</gene>
<evidence type="ECO:0000313" key="2">
    <source>
        <dbReference type="Proteomes" id="UP000318313"/>
    </source>
</evidence>
<reference evidence="1 2" key="1">
    <citation type="submission" date="2019-03" db="EMBL/GenBank/DDBJ databases">
        <title>Deep-cultivation of Planctomycetes and their phenomic and genomic characterization uncovers novel biology.</title>
        <authorList>
            <person name="Wiegand S."/>
            <person name="Jogler M."/>
            <person name="Boedeker C."/>
            <person name="Pinto D."/>
            <person name="Vollmers J."/>
            <person name="Rivas-Marin E."/>
            <person name="Kohn T."/>
            <person name="Peeters S.H."/>
            <person name="Heuer A."/>
            <person name="Rast P."/>
            <person name="Oberbeckmann S."/>
            <person name="Bunk B."/>
            <person name="Jeske O."/>
            <person name="Meyerdierks A."/>
            <person name="Storesund J.E."/>
            <person name="Kallscheuer N."/>
            <person name="Luecker S."/>
            <person name="Lage O.M."/>
            <person name="Pohl T."/>
            <person name="Merkel B.J."/>
            <person name="Hornburger P."/>
            <person name="Mueller R.-W."/>
            <person name="Bruemmer F."/>
            <person name="Labrenz M."/>
            <person name="Spormann A.M."/>
            <person name="Op den Camp H."/>
            <person name="Overmann J."/>
            <person name="Amann R."/>
            <person name="Jetten M.S.M."/>
            <person name="Mascher T."/>
            <person name="Medema M.H."/>
            <person name="Devos D.P."/>
            <person name="Kaster A.-K."/>
            <person name="Ovreas L."/>
            <person name="Rohde M."/>
            <person name="Galperin M.Y."/>
            <person name="Jogler C."/>
        </authorList>
    </citation>
    <scope>NUCLEOTIDE SEQUENCE [LARGE SCALE GENOMIC DNA]</scope>
    <source>
        <strain evidence="1 2">Enr17</strain>
    </source>
</reference>
<organism evidence="1 2">
    <name type="scientific">Gimesia fumaroli</name>
    <dbReference type="NCBI Taxonomy" id="2527976"/>
    <lineage>
        <taxon>Bacteria</taxon>
        <taxon>Pseudomonadati</taxon>
        <taxon>Planctomycetota</taxon>
        <taxon>Planctomycetia</taxon>
        <taxon>Planctomycetales</taxon>
        <taxon>Planctomycetaceae</taxon>
        <taxon>Gimesia</taxon>
    </lineage>
</organism>
<keyword evidence="2" id="KW-1185">Reference proteome</keyword>
<dbReference type="KEGG" id="gfm:Enr17x_38970"/>
<dbReference type="EMBL" id="CP037452">
    <property type="protein sequence ID" value="QDV51838.1"/>
    <property type="molecule type" value="Genomic_DNA"/>
</dbReference>
<dbReference type="AlphaFoldDB" id="A0A518IFJ3"/>
<evidence type="ECO:0000313" key="1">
    <source>
        <dbReference type="EMBL" id="QDV51838.1"/>
    </source>
</evidence>
<name>A0A518IFJ3_9PLAN</name>
<protein>
    <submittedName>
        <fullName evidence="1">Uncharacterized protein</fullName>
    </submittedName>
</protein>
<sequence>MAARLVVFDVEFTPAMEPVSPFKWYLSLHVVSTGRHMDLPLHFCLIGRFLDHCWQTNSATEPLLEMPDHKSNEKMFLVNFAEI</sequence>